<proteinExistence type="predicted"/>
<accession>A0ABV2KH99</accession>
<organism evidence="1 2">
    <name type="scientific">Aquamicrobium ahrensii</name>
    <dbReference type="NCBI Taxonomy" id="469551"/>
    <lineage>
        <taxon>Bacteria</taxon>
        <taxon>Pseudomonadati</taxon>
        <taxon>Pseudomonadota</taxon>
        <taxon>Alphaproteobacteria</taxon>
        <taxon>Hyphomicrobiales</taxon>
        <taxon>Phyllobacteriaceae</taxon>
        <taxon>Aquamicrobium</taxon>
    </lineage>
</organism>
<keyword evidence="2" id="KW-1185">Reference proteome</keyword>
<dbReference type="RefSeq" id="WP_354149893.1">
    <property type="nucleotide sequence ID" value="NZ_JBEPMN010000001.1"/>
</dbReference>
<protein>
    <submittedName>
        <fullName evidence="1">Uncharacterized protein</fullName>
    </submittedName>
</protein>
<sequence>MAEMLTFPVTAEVIVRLEAADLFERAPRSRINRLRAIDKAAIHGAVASGAPLAEAMEIADRHLARIKTRLEALEQIAAFGTEPIHKIAAGGRS</sequence>
<reference evidence="1 2" key="1">
    <citation type="submission" date="2024-06" db="EMBL/GenBank/DDBJ databases">
        <title>Genomic Encyclopedia of Type Strains, Phase IV (KMG-IV): sequencing the most valuable type-strain genomes for metagenomic binning, comparative biology and taxonomic classification.</title>
        <authorList>
            <person name="Goeker M."/>
        </authorList>
    </citation>
    <scope>NUCLEOTIDE SEQUENCE [LARGE SCALE GENOMIC DNA]</scope>
    <source>
        <strain evidence="1 2">DSM 19730</strain>
    </source>
</reference>
<name>A0ABV2KH99_9HYPH</name>
<dbReference type="Proteomes" id="UP001549143">
    <property type="component" value="Unassembled WGS sequence"/>
</dbReference>
<comment type="caution">
    <text evidence="1">The sequence shown here is derived from an EMBL/GenBank/DDBJ whole genome shotgun (WGS) entry which is preliminary data.</text>
</comment>
<evidence type="ECO:0000313" key="2">
    <source>
        <dbReference type="Proteomes" id="UP001549143"/>
    </source>
</evidence>
<gene>
    <name evidence="1" type="ORF">ABID44_000280</name>
</gene>
<evidence type="ECO:0000313" key="1">
    <source>
        <dbReference type="EMBL" id="MET3659980.1"/>
    </source>
</evidence>
<dbReference type="EMBL" id="JBEPMN010000001">
    <property type="protein sequence ID" value="MET3659980.1"/>
    <property type="molecule type" value="Genomic_DNA"/>
</dbReference>